<dbReference type="AlphaFoldDB" id="A0A640V0X2"/>
<comment type="caution">
    <text evidence="2">The sequence shown here is derived from an EMBL/GenBank/DDBJ whole genome shotgun (WGS) entry which is preliminary data.</text>
</comment>
<evidence type="ECO:0000256" key="1">
    <source>
        <dbReference type="SAM" id="MobiDB-lite"/>
    </source>
</evidence>
<keyword evidence="3" id="KW-1185">Reference proteome</keyword>
<gene>
    <name evidence="2" type="ORF">Stube_57230</name>
</gene>
<feature type="region of interest" description="Disordered" evidence="1">
    <location>
        <begin position="48"/>
        <end position="134"/>
    </location>
</feature>
<evidence type="ECO:0000313" key="2">
    <source>
        <dbReference type="EMBL" id="GFE41050.1"/>
    </source>
</evidence>
<organism evidence="2 3">
    <name type="scientific">Streptomyces tubercidicus</name>
    <dbReference type="NCBI Taxonomy" id="47759"/>
    <lineage>
        <taxon>Bacteria</taxon>
        <taxon>Bacillati</taxon>
        <taxon>Actinomycetota</taxon>
        <taxon>Actinomycetes</taxon>
        <taxon>Kitasatosporales</taxon>
        <taxon>Streptomycetaceae</taxon>
        <taxon>Streptomyces</taxon>
    </lineage>
</organism>
<dbReference type="EMBL" id="BLIR01000003">
    <property type="protein sequence ID" value="GFE41050.1"/>
    <property type="molecule type" value="Genomic_DNA"/>
</dbReference>
<protein>
    <submittedName>
        <fullName evidence="2">Uncharacterized protein</fullName>
    </submittedName>
</protein>
<proteinExistence type="predicted"/>
<evidence type="ECO:0000313" key="3">
    <source>
        <dbReference type="Proteomes" id="UP000431826"/>
    </source>
</evidence>
<feature type="region of interest" description="Disordered" evidence="1">
    <location>
        <begin position="1"/>
        <end position="26"/>
    </location>
</feature>
<name>A0A640V0X2_9ACTN</name>
<accession>A0A640V0X2</accession>
<feature type="compositionally biased region" description="Polar residues" evidence="1">
    <location>
        <begin position="48"/>
        <end position="60"/>
    </location>
</feature>
<reference evidence="2 3" key="1">
    <citation type="submission" date="2019-12" db="EMBL/GenBank/DDBJ databases">
        <title>Whole genome shotgun sequence of Streptomyces tubercidicus NBRC 13090.</title>
        <authorList>
            <person name="Ichikawa N."/>
            <person name="Kimura A."/>
            <person name="Kitahashi Y."/>
            <person name="Komaki H."/>
            <person name="Tamura T."/>
        </authorList>
    </citation>
    <scope>NUCLEOTIDE SEQUENCE [LARGE SCALE GENOMIC DNA]</scope>
    <source>
        <strain evidence="2 3">NBRC 13090</strain>
    </source>
</reference>
<dbReference type="Proteomes" id="UP000431826">
    <property type="component" value="Unassembled WGS sequence"/>
</dbReference>
<sequence length="134" mass="14415">MCGTASLYVPHTGPSGPSPPVGEKVNVGGGWRPWDVSLLLREERWTTGVHSHQGFSTLQREGTGRSGWGAGRKAKQSGTPPAEVRHRTPTAPRSGTARRRRHGGTAEDAGRTQSAAKRRGSQTRGNPTRDSRVR</sequence>